<evidence type="ECO:0000313" key="1">
    <source>
        <dbReference type="EMBL" id="PQQ02946.1"/>
    </source>
</evidence>
<dbReference type="InterPro" id="IPR034573">
    <property type="entry name" value="SDH7"/>
</dbReference>
<dbReference type="PANTHER" id="PTHR36041">
    <property type="entry name" value="SUCCINATE DEHYDROGENASE SUBUNIT 7A, MITOCHONDRIAL-RELATED"/>
    <property type="match status" value="1"/>
</dbReference>
<organism evidence="1 2">
    <name type="scientific">Prunus yedoensis var. nudiflora</name>
    <dbReference type="NCBI Taxonomy" id="2094558"/>
    <lineage>
        <taxon>Eukaryota</taxon>
        <taxon>Viridiplantae</taxon>
        <taxon>Streptophyta</taxon>
        <taxon>Embryophyta</taxon>
        <taxon>Tracheophyta</taxon>
        <taxon>Spermatophyta</taxon>
        <taxon>Magnoliopsida</taxon>
        <taxon>eudicotyledons</taxon>
        <taxon>Gunneridae</taxon>
        <taxon>Pentapetalae</taxon>
        <taxon>rosids</taxon>
        <taxon>fabids</taxon>
        <taxon>Rosales</taxon>
        <taxon>Rosaceae</taxon>
        <taxon>Amygdaloideae</taxon>
        <taxon>Amygdaleae</taxon>
        <taxon>Prunus</taxon>
    </lineage>
</organism>
<dbReference type="EMBL" id="PJQY01001397">
    <property type="protein sequence ID" value="PQQ02946.1"/>
    <property type="molecule type" value="Genomic_DNA"/>
</dbReference>
<sequence>MAFLLRNSITSHFQSHSQRAQNDSLSQSRRQFHVEPGPREKALLAEDPSLKRFKSHKKGVARIKRLGDVLTVVVVASCCYEIYVRAVMREEARKQAGASDPRVAFLIRFLEETVKAFYSHDLRWRLPTKKRESQLGSY</sequence>
<reference evidence="1 2" key="1">
    <citation type="submission" date="2018-02" db="EMBL/GenBank/DDBJ databases">
        <title>Draft genome of wild Prunus yedoensis var. nudiflora.</title>
        <authorList>
            <person name="Baek S."/>
            <person name="Kim J.-H."/>
            <person name="Choi K."/>
            <person name="Kim G.-B."/>
            <person name="Cho A."/>
            <person name="Jang H."/>
            <person name="Shin C.-H."/>
            <person name="Yu H.-J."/>
            <person name="Mun J.-H."/>
        </authorList>
    </citation>
    <scope>NUCLEOTIDE SEQUENCE [LARGE SCALE GENOMIC DNA]</scope>
    <source>
        <strain evidence="2">cv. Jeju island</strain>
        <tissue evidence="1">Leaf</tissue>
    </source>
</reference>
<dbReference type="Proteomes" id="UP000250321">
    <property type="component" value="Unassembled WGS sequence"/>
</dbReference>
<protein>
    <submittedName>
        <fullName evidence="1">Succinate dehydrogenase subunit 7A mitochondrial</fullName>
    </submittedName>
</protein>
<name>A0A314ZLY8_PRUYE</name>
<gene>
    <name evidence="1" type="ORF">Pyn_11836</name>
</gene>
<dbReference type="GO" id="GO:0045273">
    <property type="term" value="C:respiratory chain complex II (succinate dehydrogenase)"/>
    <property type="evidence" value="ECO:0007669"/>
    <property type="project" value="InterPro"/>
</dbReference>
<dbReference type="OrthoDB" id="684848at2759"/>
<accession>A0A314ZLY8</accession>
<dbReference type="STRING" id="2094558.A0A314ZLY8"/>
<dbReference type="AlphaFoldDB" id="A0A314ZLY8"/>
<proteinExistence type="predicted"/>
<keyword evidence="2" id="KW-1185">Reference proteome</keyword>
<comment type="caution">
    <text evidence="1">The sequence shown here is derived from an EMBL/GenBank/DDBJ whole genome shotgun (WGS) entry which is preliminary data.</text>
</comment>
<dbReference type="PANTHER" id="PTHR36041:SF2">
    <property type="entry name" value="SUCCINATE DEHYDROGENASE SUBUNIT 7A, MITOCHONDRIAL-RELATED"/>
    <property type="match status" value="1"/>
</dbReference>
<evidence type="ECO:0000313" key="2">
    <source>
        <dbReference type="Proteomes" id="UP000250321"/>
    </source>
</evidence>